<dbReference type="GO" id="GO:0005634">
    <property type="term" value="C:nucleus"/>
    <property type="evidence" value="ECO:0007669"/>
    <property type="project" value="TreeGrafter"/>
</dbReference>
<organism evidence="2 3">
    <name type="scientific">Agrilus planipennis</name>
    <name type="common">Emerald ash borer</name>
    <name type="synonym">Agrilus marcopoli</name>
    <dbReference type="NCBI Taxonomy" id="224129"/>
    <lineage>
        <taxon>Eukaryota</taxon>
        <taxon>Metazoa</taxon>
        <taxon>Ecdysozoa</taxon>
        <taxon>Arthropoda</taxon>
        <taxon>Hexapoda</taxon>
        <taxon>Insecta</taxon>
        <taxon>Pterygota</taxon>
        <taxon>Neoptera</taxon>
        <taxon>Endopterygota</taxon>
        <taxon>Coleoptera</taxon>
        <taxon>Polyphaga</taxon>
        <taxon>Elateriformia</taxon>
        <taxon>Buprestoidea</taxon>
        <taxon>Buprestidae</taxon>
        <taxon>Agrilinae</taxon>
        <taxon>Agrilus</taxon>
    </lineage>
</organism>
<dbReference type="GO" id="GO:0031490">
    <property type="term" value="F:chromatin DNA binding"/>
    <property type="evidence" value="ECO:0007669"/>
    <property type="project" value="TreeGrafter"/>
</dbReference>
<dbReference type="InterPro" id="IPR057332">
    <property type="entry name" value="SBNO_a/b_dom"/>
</dbReference>
<accession>A0A1W4XQJ7</accession>
<protein>
    <submittedName>
        <fullName evidence="3">Protein strawberry notch-like</fullName>
    </submittedName>
</protein>
<dbReference type="GO" id="GO:0006355">
    <property type="term" value="P:regulation of DNA-templated transcription"/>
    <property type="evidence" value="ECO:0007669"/>
    <property type="project" value="InterPro"/>
</dbReference>
<evidence type="ECO:0000313" key="3">
    <source>
        <dbReference type="RefSeq" id="XP_018334768.1"/>
    </source>
</evidence>
<dbReference type="KEGG" id="apln:108743684"/>
<keyword evidence="2" id="KW-1185">Reference proteome</keyword>
<dbReference type="InParanoid" id="A0A1W4XQJ7"/>
<dbReference type="GO" id="GO:0042393">
    <property type="term" value="F:histone binding"/>
    <property type="evidence" value="ECO:0007669"/>
    <property type="project" value="TreeGrafter"/>
</dbReference>
<sequence length="199" mass="22631">MSWDEAIEKWSELTGAKEGFYISHQIRNSKHTAILAVAIDTGVKKKSESKKDQMYYVYRPNTGLQFRQESLAELEKKYKKVQSDEAQEAWTQQHEASVSTCSHAYWQGNCRNMSVGHDCEVGLRRRTYNVVSGSVLSVWSRVESVLANKCGTHNNKMQVIRLKTEDGFKIVGTMIPKNCVESLIEALSSDAEKVEEKTF</sequence>
<name>A0A1W4XQJ7_AGRPL</name>
<evidence type="ECO:0000259" key="1">
    <source>
        <dbReference type="Pfam" id="PF25373"/>
    </source>
</evidence>
<reference evidence="3" key="1">
    <citation type="submission" date="2025-08" db="UniProtKB">
        <authorList>
            <consortium name="RefSeq"/>
        </authorList>
    </citation>
    <scope>IDENTIFICATION</scope>
    <source>
        <tissue evidence="3">Entire body</tissue>
    </source>
</reference>
<gene>
    <name evidence="3" type="primary">LOC108743684</name>
</gene>
<dbReference type="PANTHER" id="PTHR12706">
    <property type="entry name" value="STRAWBERRY NOTCH-RELATED"/>
    <property type="match status" value="1"/>
</dbReference>
<dbReference type="RefSeq" id="XP_018334768.1">
    <property type="nucleotide sequence ID" value="XM_018479266.2"/>
</dbReference>
<dbReference type="PANTHER" id="PTHR12706:SF30">
    <property type="entry name" value="PROTEIN STRAWBERRY NOTCH-RELATED"/>
    <property type="match status" value="1"/>
</dbReference>
<dbReference type="InterPro" id="IPR026741">
    <property type="entry name" value="SNO"/>
</dbReference>
<evidence type="ECO:0000313" key="2">
    <source>
        <dbReference type="Proteomes" id="UP000192223"/>
    </source>
</evidence>
<dbReference type="Proteomes" id="UP000192223">
    <property type="component" value="Unplaced"/>
</dbReference>
<dbReference type="OrthoDB" id="421838at2759"/>
<feature type="domain" description="SBNO alpha/beta" evidence="1">
    <location>
        <begin position="1"/>
        <end position="124"/>
    </location>
</feature>
<dbReference type="AlphaFoldDB" id="A0A1W4XQJ7"/>
<dbReference type="Pfam" id="PF25373">
    <property type="entry name" value="SBNO"/>
    <property type="match status" value="1"/>
</dbReference>
<dbReference type="GeneID" id="108743684"/>
<proteinExistence type="predicted"/>